<dbReference type="OrthoDB" id="6428706at2759"/>
<proteinExistence type="predicted"/>
<evidence type="ECO:0000313" key="3">
    <source>
        <dbReference type="Proteomes" id="UP000054359"/>
    </source>
</evidence>
<sequence length="568" mass="65013">MSRIHDLSTKLLQQARDVEQSLMERTRQVCHLRWELLHRDMSAVLLQAALHRVTSQGEPVTILPTWDKRRNKFKNIKAWSVDTTTRRPSEDLVTDDWLQERLRQLSMTPYNDWANIDFSPNDLMATAHELKKETLRLSISRPDRVSDSEEKKSATWSAESEMADSDRYYDTGSAANSRSSSFSSGPGGLRGSHSDTRLYERSRALRRNSSSSMSCVEASDSSSLHDSDKAHFLVKKFPWRTQWRSLDNVSSSCSSRSSVLDEDLNKSHWRHIRSSNREEVLQPQEELSVNQLQQRYGSFREVDEEGEEPRAESSVDWSSQCLITPKPIHLAAISDTESERNTYSPHPSSGSRNWNNAPQTKHSRNVSSYPARGKTKGKLQYFSERAPDLTTQCGKLTETNSKFSDGNTSEYIKPYISATEGSLESLDKYETAIRDEDLTFSDEQNERQYYDCVKHLETFSEFEEDLKQRSSKQIQSSSHSSPHDCISDNIDKDKETAHPSSSTSEYNNRSTPGSPDISKYKYKGTKGFGRTNRLGYCKKEDEERLDYKSLRNLNNNSSVRNVTPQVDL</sequence>
<feature type="region of interest" description="Disordered" evidence="1">
    <location>
        <begin position="467"/>
        <end position="535"/>
    </location>
</feature>
<evidence type="ECO:0000256" key="1">
    <source>
        <dbReference type="SAM" id="MobiDB-lite"/>
    </source>
</evidence>
<evidence type="ECO:0000313" key="2">
    <source>
        <dbReference type="EMBL" id="KFM62263.1"/>
    </source>
</evidence>
<feature type="region of interest" description="Disordered" evidence="1">
    <location>
        <begin position="335"/>
        <end position="374"/>
    </location>
</feature>
<dbReference type="Proteomes" id="UP000054359">
    <property type="component" value="Unassembled WGS sequence"/>
</dbReference>
<feature type="region of interest" description="Disordered" evidence="1">
    <location>
        <begin position="204"/>
        <end position="223"/>
    </location>
</feature>
<reference evidence="2 3" key="1">
    <citation type="submission" date="2013-11" db="EMBL/GenBank/DDBJ databases">
        <title>Genome sequencing of Stegodyphus mimosarum.</title>
        <authorList>
            <person name="Bechsgaard J."/>
        </authorList>
    </citation>
    <scope>NUCLEOTIDE SEQUENCE [LARGE SCALE GENOMIC DNA]</scope>
</reference>
<feature type="compositionally biased region" description="Polar residues" evidence="1">
    <location>
        <begin position="341"/>
        <end position="368"/>
    </location>
</feature>
<gene>
    <name evidence="2" type="ORF">X975_25775</name>
</gene>
<feature type="compositionally biased region" description="Low complexity" evidence="1">
    <location>
        <begin position="172"/>
        <end position="184"/>
    </location>
</feature>
<name>A0A087TAX4_STEMI</name>
<feature type="compositionally biased region" description="Low complexity" evidence="1">
    <location>
        <begin position="471"/>
        <end position="480"/>
    </location>
</feature>
<keyword evidence="3" id="KW-1185">Reference proteome</keyword>
<dbReference type="EMBL" id="KK114362">
    <property type="protein sequence ID" value="KFM62263.1"/>
    <property type="molecule type" value="Genomic_DNA"/>
</dbReference>
<feature type="region of interest" description="Disordered" evidence="1">
    <location>
        <begin position="168"/>
        <end position="197"/>
    </location>
</feature>
<organism evidence="2 3">
    <name type="scientific">Stegodyphus mimosarum</name>
    <name type="common">African social velvet spider</name>
    <dbReference type="NCBI Taxonomy" id="407821"/>
    <lineage>
        <taxon>Eukaryota</taxon>
        <taxon>Metazoa</taxon>
        <taxon>Ecdysozoa</taxon>
        <taxon>Arthropoda</taxon>
        <taxon>Chelicerata</taxon>
        <taxon>Arachnida</taxon>
        <taxon>Araneae</taxon>
        <taxon>Araneomorphae</taxon>
        <taxon>Entelegynae</taxon>
        <taxon>Eresoidea</taxon>
        <taxon>Eresidae</taxon>
        <taxon>Stegodyphus</taxon>
    </lineage>
</organism>
<accession>A0A087TAX4</accession>
<feature type="compositionally biased region" description="Polar residues" evidence="1">
    <location>
        <begin position="498"/>
        <end position="513"/>
    </location>
</feature>
<feature type="non-terminal residue" evidence="2">
    <location>
        <position position="568"/>
    </location>
</feature>
<protein>
    <submittedName>
        <fullName evidence="2">Uncharacterized protein</fullName>
    </submittedName>
</protein>
<feature type="compositionally biased region" description="Basic and acidic residues" evidence="1">
    <location>
        <begin position="481"/>
        <end position="497"/>
    </location>
</feature>
<dbReference type="AlphaFoldDB" id="A0A087TAX4"/>